<dbReference type="RefSeq" id="WP_170106733.1">
    <property type="nucleotide sequence ID" value="NZ_NHSI01000016.1"/>
</dbReference>
<feature type="transmembrane region" description="Helical" evidence="1">
    <location>
        <begin position="113"/>
        <end position="131"/>
    </location>
</feature>
<dbReference type="Proteomes" id="UP000243859">
    <property type="component" value="Unassembled WGS sequence"/>
</dbReference>
<dbReference type="GO" id="GO:0080120">
    <property type="term" value="P:CAAX-box protein maturation"/>
    <property type="evidence" value="ECO:0007669"/>
    <property type="project" value="UniProtKB-ARBA"/>
</dbReference>
<keyword evidence="1" id="KW-0472">Membrane</keyword>
<keyword evidence="1" id="KW-0812">Transmembrane</keyword>
<reference evidence="3 4" key="1">
    <citation type="submission" date="2018-04" db="EMBL/GenBank/DDBJ databases">
        <title>Genomic Encyclopedia of Archaeal and Bacterial Type Strains, Phase II (KMG-II): from individual species to whole genera.</title>
        <authorList>
            <person name="Goeker M."/>
        </authorList>
    </citation>
    <scope>NUCLEOTIDE SEQUENCE [LARGE SCALE GENOMIC DNA]</scope>
    <source>
        <strain evidence="3 4">DSM 18064</strain>
    </source>
</reference>
<feature type="transmembrane region" description="Helical" evidence="1">
    <location>
        <begin position="176"/>
        <end position="195"/>
    </location>
</feature>
<evidence type="ECO:0000313" key="3">
    <source>
        <dbReference type="EMBL" id="PTN02979.1"/>
    </source>
</evidence>
<keyword evidence="1" id="KW-1133">Transmembrane helix</keyword>
<comment type="caution">
    <text evidence="3">The sequence shown here is derived from an EMBL/GenBank/DDBJ whole genome shotgun (WGS) entry which is preliminary data.</text>
</comment>
<feature type="transmembrane region" description="Helical" evidence="1">
    <location>
        <begin position="267"/>
        <end position="287"/>
    </location>
</feature>
<dbReference type="InterPro" id="IPR003675">
    <property type="entry name" value="Rce1/LyrA-like_dom"/>
</dbReference>
<proteinExistence type="predicted"/>
<keyword evidence="4" id="KW-1185">Reference proteome</keyword>
<feature type="transmembrane region" description="Helical" evidence="1">
    <location>
        <begin position="68"/>
        <end position="92"/>
    </location>
</feature>
<evidence type="ECO:0000313" key="4">
    <source>
        <dbReference type="Proteomes" id="UP000243859"/>
    </source>
</evidence>
<gene>
    <name evidence="3" type="ORF">C8N32_10490</name>
</gene>
<feature type="transmembrane region" description="Helical" evidence="1">
    <location>
        <begin position="201"/>
        <end position="220"/>
    </location>
</feature>
<sequence>MPSPEFDTYIAPARLYAEPWRLLTGLGVILLIYLGGFSIMLVGAYPVLGPLGYFGWMQGLTTLETPGHVLFLLASFLGMGLGVLIATPALHYREPGSLFGALRDTLRGFFRTLLVLVPIYGLLTGAAIALLPPETNLAPAQWLRLLPVAVALLFIQTTSEELLFRGYLQQQLAARFAARIVWMGLPALFFTALHFNPDAGSNLPLILVSTFLFALSAANLTERTGNLGAAMGWHFVNNFNALMIISLKGSITGLSLFVTPFDISDTAIAPYVFVFDLIVLVVVWRILRAVL</sequence>
<evidence type="ECO:0000256" key="1">
    <source>
        <dbReference type="SAM" id="Phobius"/>
    </source>
</evidence>
<organism evidence="3 4">
    <name type="scientific">Rhodovulum imhoffii</name>
    <dbReference type="NCBI Taxonomy" id="365340"/>
    <lineage>
        <taxon>Bacteria</taxon>
        <taxon>Pseudomonadati</taxon>
        <taxon>Pseudomonadota</taxon>
        <taxon>Alphaproteobacteria</taxon>
        <taxon>Rhodobacterales</taxon>
        <taxon>Paracoccaceae</taxon>
        <taxon>Rhodovulum</taxon>
    </lineage>
</organism>
<feature type="transmembrane region" description="Helical" evidence="1">
    <location>
        <begin position="241"/>
        <end position="261"/>
    </location>
</feature>
<dbReference type="AlphaFoldDB" id="A0A2T5BU26"/>
<dbReference type="EMBL" id="QAAA01000004">
    <property type="protein sequence ID" value="PTN02979.1"/>
    <property type="molecule type" value="Genomic_DNA"/>
</dbReference>
<protein>
    <recommendedName>
        <fullName evidence="2">CAAX prenyl protease 2/Lysostaphin resistance protein A-like domain-containing protein</fullName>
    </recommendedName>
</protein>
<dbReference type="Pfam" id="PF02517">
    <property type="entry name" value="Rce1-like"/>
    <property type="match status" value="1"/>
</dbReference>
<name>A0A2T5BU26_9RHOB</name>
<feature type="transmembrane region" description="Helical" evidence="1">
    <location>
        <begin position="137"/>
        <end position="155"/>
    </location>
</feature>
<evidence type="ECO:0000259" key="2">
    <source>
        <dbReference type="Pfam" id="PF02517"/>
    </source>
</evidence>
<feature type="domain" description="CAAX prenyl protease 2/Lysostaphin resistance protein A-like" evidence="2">
    <location>
        <begin position="145"/>
        <end position="239"/>
    </location>
</feature>
<dbReference type="GO" id="GO:0004175">
    <property type="term" value="F:endopeptidase activity"/>
    <property type="evidence" value="ECO:0007669"/>
    <property type="project" value="UniProtKB-ARBA"/>
</dbReference>
<feature type="transmembrane region" description="Helical" evidence="1">
    <location>
        <begin position="22"/>
        <end position="48"/>
    </location>
</feature>
<accession>A0A2T5BU26</accession>